<dbReference type="AlphaFoldDB" id="A0A174U559"/>
<dbReference type="Pfam" id="PF13343">
    <property type="entry name" value="SBP_bac_6"/>
    <property type="match status" value="1"/>
</dbReference>
<reference evidence="5 7" key="1">
    <citation type="submission" date="2015-09" db="EMBL/GenBank/DDBJ databases">
        <authorList>
            <consortium name="Pathogen Informatics"/>
        </authorList>
    </citation>
    <scope>NUCLEOTIDE SEQUENCE [LARGE SCALE GENOMIC DNA]</scope>
    <source>
        <strain evidence="5 7">2789STDY5834865</strain>
    </source>
</reference>
<reference evidence="6 8" key="2">
    <citation type="submission" date="2018-06" db="EMBL/GenBank/DDBJ databases">
        <authorList>
            <consortium name="Pathogen Informatics"/>
            <person name="Doyle S."/>
        </authorList>
    </citation>
    <scope>NUCLEOTIDE SEQUENCE [LARGE SCALE GENOMIC DNA]</scope>
    <source>
        <strain evidence="6 8">NCTC11224</strain>
    </source>
</reference>
<gene>
    <name evidence="5" type="ORF">ERS852480_05016</name>
    <name evidence="6" type="ORF">NCTC11224_02554</name>
</gene>
<evidence type="ECO:0000256" key="4">
    <source>
        <dbReference type="SAM" id="SignalP"/>
    </source>
</evidence>
<dbReference type="PANTHER" id="PTHR30006">
    <property type="entry name" value="THIAMINE-BINDING PERIPLASMIC PROTEIN-RELATED"/>
    <property type="match status" value="1"/>
</dbReference>
<keyword evidence="1 4" id="KW-0732">Signal</keyword>
<evidence type="ECO:0000313" key="6">
    <source>
        <dbReference type="EMBL" id="SQB11201.1"/>
    </source>
</evidence>
<dbReference type="Gene3D" id="3.40.190.10">
    <property type="entry name" value="Periplasmic binding protein-like II"/>
    <property type="match status" value="2"/>
</dbReference>
<accession>A0A174U559</accession>
<dbReference type="GO" id="GO:0030975">
    <property type="term" value="F:thiamine binding"/>
    <property type="evidence" value="ECO:0007669"/>
    <property type="project" value="TreeGrafter"/>
</dbReference>
<dbReference type="SUPFAM" id="SSF53850">
    <property type="entry name" value="Periplasmic binding protein-like II"/>
    <property type="match status" value="1"/>
</dbReference>
<dbReference type="Proteomes" id="UP000251853">
    <property type="component" value="Unassembled WGS sequence"/>
</dbReference>
<feature type="binding site" evidence="2">
    <location>
        <position position="74"/>
    </location>
    <ligand>
        <name>Fe cation</name>
        <dbReference type="ChEBI" id="CHEBI:24875"/>
    </ligand>
</feature>
<dbReference type="RefSeq" id="WP_057573048.1">
    <property type="nucleotide sequence ID" value="NZ_CATYWZ010000157.1"/>
</dbReference>
<dbReference type="GO" id="GO:0030976">
    <property type="term" value="F:thiamine pyrophosphate binding"/>
    <property type="evidence" value="ECO:0007669"/>
    <property type="project" value="TreeGrafter"/>
</dbReference>
<keyword evidence="8" id="KW-1185">Reference proteome</keyword>
<evidence type="ECO:0000256" key="2">
    <source>
        <dbReference type="PIRSR" id="PIRSR002825-1"/>
    </source>
</evidence>
<dbReference type="GO" id="GO:0015888">
    <property type="term" value="P:thiamine transport"/>
    <property type="evidence" value="ECO:0007669"/>
    <property type="project" value="TreeGrafter"/>
</dbReference>
<evidence type="ECO:0000256" key="3">
    <source>
        <dbReference type="SAM" id="MobiDB-lite"/>
    </source>
</evidence>
<dbReference type="PANTHER" id="PTHR30006:SF2">
    <property type="entry name" value="ABC TRANSPORTER SUBSTRATE-BINDING PROTEIN"/>
    <property type="match status" value="1"/>
</dbReference>
<dbReference type="PROSITE" id="PS51257">
    <property type="entry name" value="PROKAR_LIPOPROTEIN"/>
    <property type="match status" value="1"/>
</dbReference>
<dbReference type="GO" id="GO:0030288">
    <property type="term" value="C:outer membrane-bounded periplasmic space"/>
    <property type="evidence" value="ECO:0007669"/>
    <property type="project" value="TreeGrafter"/>
</dbReference>
<proteinExistence type="predicted"/>
<dbReference type="InterPro" id="IPR026045">
    <property type="entry name" value="Ferric-bd"/>
</dbReference>
<dbReference type="CDD" id="cd13544">
    <property type="entry name" value="PBP2_Fbp_like_1"/>
    <property type="match status" value="1"/>
</dbReference>
<sequence>MKRNLLALAVSAAMTASLLGGCGGSNQKTAESTVKQEETTKAPESDGKSEEAEPAEAGQLDLSGQEISILGSYHEDMVKRLAEMFEERTGCKVSYLRMPTGEAVAKMTAEKDNPSVNVYLGGTVDGHENLVQQGLLVPYKSSTEAEIPSEYLDPNGVWKSQYIETLSIGVNTERWKKEFADSGLEMPTTLEELINPAFKGEIITPDPSSSGTGYTFISSVLEYMGEEKGWEYLEQFNEQVGQYTSSGYTPAEKTGLGEYLICVNFLADQLIVKTSGYPMSSTVYEGAGWTMVPVSMVAGSEDNQAAQAFVDFCLTKDALDALVELANCVAVRDDCIAPEGGSKLSELNFNREYDPIAAASVKSETVDKFAAMMP</sequence>
<keyword evidence="2" id="KW-0479">Metal-binding</keyword>
<dbReference type="GO" id="GO:0046872">
    <property type="term" value="F:metal ion binding"/>
    <property type="evidence" value="ECO:0007669"/>
    <property type="project" value="UniProtKB-KW"/>
</dbReference>
<evidence type="ECO:0000313" key="5">
    <source>
        <dbReference type="EMBL" id="CUQ15831.1"/>
    </source>
</evidence>
<dbReference type="EMBL" id="CZAB01000098">
    <property type="protein sequence ID" value="CUQ15831.1"/>
    <property type="molecule type" value="Genomic_DNA"/>
</dbReference>
<feature type="compositionally biased region" description="Basic and acidic residues" evidence="3">
    <location>
        <begin position="34"/>
        <end position="51"/>
    </location>
</feature>
<feature type="chain" id="PRO_5042333491" evidence="4">
    <location>
        <begin position="21"/>
        <end position="374"/>
    </location>
</feature>
<dbReference type="Proteomes" id="UP000095512">
    <property type="component" value="Unassembled WGS sequence"/>
</dbReference>
<organism evidence="5 7">
    <name type="scientific">Enterocloster clostridioformis</name>
    <dbReference type="NCBI Taxonomy" id="1531"/>
    <lineage>
        <taxon>Bacteria</taxon>
        <taxon>Bacillati</taxon>
        <taxon>Bacillota</taxon>
        <taxon>Clostridia</taxon>
        <taxon>Lachnospirales</taxon>
        <taxon>Lachnospiraceae</taxon>
        <taxon>Enterocloster</taxon>
    </lineage>
</organism>
<protein>
    <submittedName>
        <fullName evidence="5">Iron(III) ABC transporter</fullName>
    </submittedName>
</protein>
<evidence type="ECO:0000313" key="7">
    <source>
        <dbReference type="Proteomes" id="UP000095512"/>
    </source>
</evidence>
<feature type="region of interest" description="Disordered" evidence="3">
    <location>
        <begin position="21"/>
        <end position="61"/>
    </location>
</feature>
<evidence type="ECO:0000313" key="8">
    <source>
        <dbReference type="Proteomes" id="UP000251853"/>
    </source>
</evidence>
<feature type="signal peptide" evidence="4">
    <location>
        <begin position="1"/>
        <end position="20"/>
    </location>
</feature>
<keyword evidence="2" id="KW-0408">Iron</keyword>
<dbReference type="PIRSF" id="PIRSF002825">
    <property type="entry name" value="CfbpA"/>
    <property type="match status" value="1"/>
</dbReference>
<evidence type="ECO:0000256" key="1">
    <source>
        <dbReference type="ARBA" id="ARBA00022729"/>
    </source>
</evidence>
<dbReference type="EMBL" id="UAVW01000009">
    <property type="protein sequence ID" value="SQB11201.1"/>
    <property type="molecule type" value="Genomic_DNA"/>
</dbReference>
<name>A0A174U559_9FIRM</name>